<keyword evidence="1" id="KW-0812">Transmembrane</keyword>
<protein>
    <submittedName>
        <fullName evidence="2">Uncharacterized protein</fullName>
    </submittedName>
</protein>
<reference evidence="2 3" key="1">
    <citation type="journal article" date="2011" name="Genome Res.">
        <title>Phylogeny-wide analysis of social amoeba genomes highlights ancient origins for complex intercellular communication.</title>
        <authorList>
            <person name="Heidel A.J."/>
            <person name="Lawal H.M."/>
            <person name="Felder M."/>
            <person name="Schilde C."/>
            <person name="Helps N.R."/>
            <person name="Tunggal B."/>
            <person name="Rivero F."/>
            <person name="John U."/>
            <person name="Schleicher M."/>
            <person name="Eichinger L."/>
            <person name="Platzer M."/>
            <person name="Noegel A.A."/>
            <person name="Schaap P."/>
            <person name="Gloeckner G."/>
        </authorList>
    </citation>
    <scope>NUCLEOTIDE SEQUENCE [LARGE SCALE GENOMIC DNA]</scope>
    <source>
        <strain evidence="3">ATCC 26659 / Pp 5 / PN500</strain>
    </source>
</reference>
<feature type="transmembrane region" description="Helical" evidence="1">
    <location>
        <begin position="41"/>
        <end position="59"/>
    </location>
</feature>
<dbReference type="GeneID" id="31366972"/>
<feature type="transmembrane region" description="Helical" evidence="1">
    <location>
        <begin position="183"/>
        <end position="201"/>
    </location>
</feature>
<proteinExistence type="predicted"/>
<organism evidence="2 3">
    <name type="scientific">Heterostelium pallidum (strain ATCC 26659 / Pp 5 / PN500)</name>
    <name type="common">Cellular slime mold</name>
    <name type="synonym">Polysphondylium pallidum</name>
    <dbReference type="NCBI Taxonomy" id="670386"/>
    <lineage>
        <taxon>Eukaryota</taxon>
        <taxon>Amoebozoa</taxon>
        <taxon>Evosea</taxon>
        <taxon>Eumycetozoa</taxon>
        <taxon>Dictyostelia</taxon>
        <taxon>Acytosteliales</taxon>
        <taxon>Acytosteliaceae</taxon>
        <taxon>Heterostelium</taxon>
    </lineage>
</organism>
<dbReference type="InParanoid" id="D3BTK7"/>
<dbReference type="PANTHER" id="PTHR35202">
    <property type="entry name" value="TRANSMEMBRANE PROTEIN-RELATED"/>
    <property type="match status" value="1"/>
</dbReference>
<evidence type="ECO:0000256" key="1">
    <source>
        <dbReference type="SAM" id="Phobius"/>
    </source>
</evidence>
<dbReference type="RefSeq" id="XP_020427558.1">
    <property type="nucleotide sequence ID" value="XM_020582255.1"/>
</dbReference>
<dbReference type="InterPro" id="IPR040291">
    <property type="entry name" value="DDB_G0287341-like"/>
</dbReference>
<keyword evidence="1" id="KW-1133">Transmembrane helix</keyword>
<dbReference type="PANTHER" id="PTHR35202:SF3">
    <property type="entry name" value="TRANSMEMBRANE PROTEIN"/>
    <property type="match status" value="1"/>
</dbReference>
<feature type="transmembrane region" description="Helical" evidence="1">
    <location>
        <begin position="6"/>
        <end position="29"/>
    </location>
</feature>
<keyword evidence="1" id="KW-0472">Membrane</keyword>
<feature type="transmembrane region" description="Helical" evidence="1">
    <location>
        <begin position="91"/>
        <end position="118"/>
    </location>
</feature>
<comment type="caution">
    <text evidence="2">The sequence shown here is derived from an EMBL/GenBank/DDBJ whole genome shotgun (WGS) entry which is preliminary data.</text>
</comment>
<sequence length="341" mass="38450">MNPKEPLTILLILLINSVILLILNIVAIATDWYYIKDEAILAYYSPSGIIPATFISYHYSLYGVRKDIESPEYTINTEYSKYTDFNNRPPYIQHFMAIGVFQYFSLFFVVALIGSLVLSHKAPKSLAPSVSVICMVLITSFQIISFFLEVSLPIAFRKENNCFLYWCSKLASTDERSQWGPRAGFFACVVLLFFCIIGVILEMKEKPPVIPMVNIPQVNYQPCEPIQPPLLFPADLDLDPRALYVVVPITSPVVGSNGDVTQYIQQNIFQKYDPSNPDRQVVLTGAQQTPPSGLIIPTNIEINPKLWYQMAQNQIPVIDPSGIPTHFVTQFVLQVTNVPSK</sequence>
<dbReference type="Proteomes" id="UP000001396">
    <property type="component" value="Unassembled WGS sequence"/>
</dbReference>
<feature type="transmembrane region" description="Helical" evidence="1">
    <location>
        <begin position="130"/>
        <end position="148"/>
    </location>
</feature>
<evidence type="ECO:0000313" key="2">
    <source>
        <dbReference type="EMBL" id="EFA75424.1"/>
    </source>
</evidence>
<name>D3BTK7_HETP5</name>
<dbReference type="EMBL" id="ADBJ01000056">
    <property type="protein sequence ID" value="EFA75424.1"/>
    <property type="molecule type" value="Genomic_DNA"/>
</dbReference>
<keyword evidence="3" id="KW-1185">Reference proteome</keyword>
<gene>
    <name evidence="2" type="ORF">PPL_11504</name>
</gene>
<evidence type="ECO:0000313" key="3">
    <source>
        <dbReference type="Proteomes" id="UP000001396"/>
    </source>
</evidence>
<dbReference type="AlphaFoldDB" id="D3BTK7"/>
<accession>D3BTK7</accession>